<keyword evidence="1" id="KW-1133">Transmembrane helix</keyword>
<sequence length="439" mass="46209">MTRGRRRMPRLTGPVRLIVQAMAALLAVGALCTAAVLGFGTARDGTAALRQAVADRAAVAAELHFALADLDAERADELIPGHAPGQPDVPVGDQVLALITANQRRTEISAALRQLGGDPAQATRVRAVLDALGRYDELSGQAQYADDQVADPEAGRPPTPAVDLSAQAGAVMRDQLLPAVGELNRTYQRQAASLSARVRDEERQYAVVLGVFGALALGVLVWWQRDLAVRYRRRLNPPLAVAALCVLAVVVTGAAGLLTAAGESDRATEQGLGPWVRLAEARTAAADAAAAQSRWFVQGPGAGAAYRDDYDAQMRRLDGLLTPGPGTSAFELPRYAAALTSLAAVRADDAALRRLLAAGRLDDAAVVLTDVGRGHVAFDYWDFATRLDGLEQARRADFEVRMASAGQALDGWPAVPAGTLAGAAALVLAGVRPRLAEYR</sequence>
<evidence type="ECO:0000313" key="3">
    <source>
        <dbReference type="Proteomes" id="UP001206206"/>
    </source>
</evidence>
<organism evidence="2 3">
    <name type="scientific">Streptantibioticus rubrisoli</name>
    <dbReference type="NCBI Taxonomy" id="1387313"/>
    <lineage>
        <taxon>Bacteria</taxon>
        <taxon>Bacillati</taxon>
        <taxon>Actinomycetota</taxon>
        <taxon>Actinomycetes</taxon>
        <taxon>Kitasatosporales</taxon>
        <taxon>Streptomycetaceae</taxon>
        <taxon>Streptantibioticus</taxon>
    </lineage>
</organism>
<feature type="transmembrane region" description="Helical" evidence="1">
    <location>
        <begin position="235"/>
        <end position="258"/>
    </location>
</feature>
<evidence type="ECO:0000256" key="1">
    <source>
        <dbReference type="SAM" id="Phobius"/>
    </source>
</evidence>
<keyword evidence="1" id="KW-0472">Membrane</keyword>
<keyword evidence="3" id="KW-1185">Reference proteome</keyword>
<evidence type="ECO:0000313" key="2">
    <source>
        <dbReference type="EMBL" id="MCQ4041906.1"/>
    </source>
</evidence>
<dbReference type="Proteomes" id="UP001206206">
    <property type="component" value="Unassembled WGS sequence"/>
</dbReference>
<evidence type="ECO:0008006" key="4">
    <source>
        <dbReference type="Google" id="ProtNLM"/>
    </source>
</evidence>
<accession>A0ABT1P958</accession>
<dbReference type="RefSeq" id="WP_255925894.1">
    <property type="nucleotide sequence ID" value="NZ_JANFNH010000004.1"/>
</dbReference>
<feature type="transmembrane region" description="Helical" evidence="1">
    <location>
        <begin position="205"/>
        <end position="223"/>
    </location>
</feature>
<gene>
    <name evidence="2" type="ORF">NON19_07635</name>
</gene>
<name>A0ABT1P958_9ACTN</name>
<proteinExistence type="predicted"/>
<dbReference type="EMBL" id="JANFNH010000004">
    <property type="protein sequence ID" value="MCQ4041906.1"/>
    <property type="molecule type" value="Genomic_DNA"/>
</dbReference>
<comment type="caution">
    <text evidence="2">The sequence shown here is derived from an EMBL/GenBank/DDBJ whole genome shotgun (WGS) entry which is preliminary data.</text>
</comment>
<reference evidence="2 3" key="1">
    <citation type="submission" date="2022-06" db="EMBL/GenBank/DDBJ databases">
        <title>Draft genome sequence of type strain Streptomyces rubrisoli DSM 42083.</title>
        <authorList>
            <person name="Duangmal K."/>
            <person name="Klaysubun C."/>
        </authorList>
    </citation>
    <scope>NUCLEOTIDE SEQUENCE [LARGE SCALE GENOMIC DNA]</scope>
    <source>
        <strain evidence="2 3">DSM 42083</strain>
    </source>
</reference>
<protein>
    <recommendedName>
        <fullName evidence="4">Secreted protein</fullName>
    </recommendedName>
</protein>
<keyword evidence="1" id="KW-0812">Transmembrane</keyword>